<organism evidence="1 2">
    <name type="scientific">Rubroshorea leprosula</name>
    <dbReference type="NCBI Taxonomy" id="152421"/>
    <lineage>
        <taxon>Eukaryota</taxon>
        <taxon>Viridiplantae</taxon>
        <taxon>Streptophyta</taxon>
        <taxon>Embryophyta</taxon>
        <taxon>Tracheophyta</taxon>
        <taxon>Spermatophyta</taxon>
        <taxon>Magnoliopsida</taxon>
        <taxon>eudicotyledons</taxon>
        <taxon>Gunneridae</taxon>
        <taxon>Pentapetalae</taxon>
        <taxon>rosids</taxon>
        <taxon>malvids</taxon>
        <taxon>Malvales</taxon>
        <taxon>Dipterocarpaceae</taxon>
        <taxon>Rubroshorea</taxon>
    </lineage>
</organism>
<feature type="non-terminal residue" evidence="1">
    <location>
        <position position="35"/>
    </location>
</feature>
<dbReference type="Proteomes" id="UP001054252">
    <property type="component" value="Unassembled WGS sequence"/>
</dbReference>
<sequence length="35" mass="3922">MSYSLTPPLSFMERHASAMVYSCSLLWSSDPCPIL</sequence>
<accession>A0AAV5MY06</accession>
<comment type="caution">
    <text evidence="1">The sequence shown here is derived from an EMBL/GenBank/DDBJ whole genome shotgun (WGS) entry which is preliminary data.</text>
</comment>
<gene>
    <name evidence="1" type="ORF">SLEP1_g60115</name>
</gene>
<dbReference type="AlphaFoldDB" id="A0AAV5MY06"/>
<dbReference type="EMBL" id="BPVZ01001576">
    <property type="protein sequence ID" value="GKV53596.1"/>
    <property type="molecule type" value="Genomic_DNA"/>
</dbReference>
<reference evidence="1 2" key="1">
    <citation type="journal article" date="2021" name="Commun. Biol.">
        <title>The genome of Shorea leprosula (Dipterocarpaceae) highlights the ecological relevance of drought in aseasonal tropical rainforests.</title>
        <authorList>
            <person name="Ng K.K.S."/>
            <person name="Kobayashi M.J."/>
            <person name="Fawcett J.A."/>
            <person name="Hatakeyama M."/>
            <person name="Paape T."/>
            <person name="Ng C.H."/>
            <person name="Ang C.C."/>
            <person name="Tnah L.H."/>
            <person name="Lee C.T."/>
            <person name="Nishiyama T."/>
            <person name="Sese J."/>
            <person name="O'Brien M.J."/>
            <person name="Copetti D."/>
            <person name="Mohd Noor M.I."/>
            <person name="Ong R.C."/>
            <person name="Putra M."/>
            <person name="Sireger I.Z."/>
            <person name="Indrioko S."/>
            <person name="Kosugi Y."/>
            <person name="Izuno A."/>
            <person name="Isagi Y."/>
            <person name="Lee S.L."/>
            <person name="Shimizu K.K."/>
        </authorList>
    </citation>
    <scope>NUCLEOTIDE SEQUENCE [LARGE SCALE GENOMIC DNA]</scope>
    <source>
        <strain evidence="1">214</strain>
    </source>
</reference>
<protein>
    <submittedName>
        <fullName evidence="1">Uncharacterized protein</fullName>
    </submittedName>
</protein>
<name>A0AAV5MY06_9ROSI</name>
<proteinExistence type="predicted"/>
<keyword evidence="2" id="KW-1185">Reference proteome</keyword>
<evidence type="ECO:0000313" key="1">
    <source>
        <dbReference type="EMBL" id="GKV53596.1"/>
    </source>
</evidence>
<evidence type="ECO:0000313" key="2">
    <source>
        <dbReference type="Proteomes" id="UP001054252"/>
    </source>
</evidence>